<keyword evidence="2" id="KW-0540">Nuclease</keyword>
<geneLocation type="mitochondrion" evidence="2"/>
<gene>
    <name evidence="2" type="primary">orf134</name>
</gene>
<dbReference type="InterPro" id="IPR027434">
    <property type="entry name" value="Homing_endonucl"/>
</dbReference>
<feature type="domain" description="Homing endonuclease LAGLIDADG" evidence="1">
    <location>
        <begin position="7"/>
        <end position="114"/>
    </location>
</feature>
<keyword evidence="2" id="KW-0255">Endonuclease</keyword>
<dbReference type="AlphaFoldDB" id="A0A0R8S161"/>
<dbReference type="GO" id="GO:0004519">
    <property type="term" value="F:endonuclease activity"/>
    <property type="evidence" value="ECO:0007669"/>
    <property type="project" value="UniProtKB-KW"/>
</dbReference>
<keyword evidence="2" id="KW-0496">Mitochondrion</keyword>
<sequence>MILKNNTVYYSIKFRTFSFSSLNYLYDAFYDTQKKKIIPTNISSLLTKKAFAIWFMDHGGKSGNCITISTESFVYSQMCLLQKAIFEKFSLKCTIQKHKDKHVLYFAKNDIPAFSDLLKPYLLDCMLYKLNFQ</sequence>
<dbReference type="InterPro" id="IPR004860">
    <property type="entry name" value="LAGLIDADG_dom"/>
</dbReference>
<dbReference type="Pfam" id="PF03161">
    <property type="entry name" value="LAGLIDADG_2"/>
    <property type="match status" value="1"/>
</dbReference>
<accession>A0A0R8S161</accession>
<proteinExistence type="predicted"/>
<dbReference type="EMBL" id="KR017746">
    <property type="protein sequence ID" value="AKZ21156.1"/>
    <property type="molecule type" value="Genomic_DNA"/>
</dbReference>
<dbReference type="Gene3D" id="3.10.28.10">
    <property type="entry name" value="Homing endonucleases"/>
    <property type="match status" value="2"/>
</dbReference>
<evidence type="ECO:0000259" key="1">
    <source>
        <dbReference type="Pfam" id="PF03161"/>
    </source>
</evidence>
<reference evidence="2" key="1">
    <citation type="journal article" date="2015" name="Genome Announc.">
        <title>Draft Plastid and Mitochondrial Genome Sequences from Antarctic Alga Prasiola crispa.</title>
        <authorList>
            <person name="Carvalho E.L."/>
            <person name="Wallau Gda L."/>
            <person name="Rangel D.L."/>
            <person name="Machado L.C."/>
            <person name="da Silva A.F."/>
            <person name="da Silva L.F."/>
            <person name="Macedo P.E."/>
            <person name="Pereira A.B."/>
            <person name="Victoria Fde C."/>
            <person name="Boldo J.T."/>
            <person name="Dal Belo C.A."/>
            <person name="Pinto P.M."/>
        </authorList>
    </citation>
    <scope>NUCLEOTIDE SEQUENCE</scope>
</reference>
<evidence type="ECO:0000313" key="2">
    <source>
        <dbReference type="EMBL" id="AKZ21156.1"/>
    </source>
</evidence>
<organism evidence="2">
    <name type="scientific">Prasiola crispa</name>
    <name type="common">Green alga</name>
    <name type="synonym">Ulva crispa</name>
    <dbReference type="NCBI Taxonomy" id="173492"/>
    <lineage>
        <taxon>Eukaryota</taxon>
        <taxon>Viridiplantae</taxon>
        <taxon>Chlorophyta</taxon>
        <taxon>core chlorophytes</taxon>
        <taxon>Trebouxiophyceae</taxon>
        <taxon>Prasiolales</taxon>
        <taxon>Prasiolaceae</taxon>
        <taxon>Prasiola</taxon>
    </lineage>
</organism>
<protein>
    <submittedName>
        <fullName evidence="2">Putative site-specific DNA endonuclease</fullName>
    </submittedName>
</protein>
<keyword evidence="2" id="KW-0378">Hydrolase</keyword>
<dbReference type="SUPFAM" id="SSF55608">
    <property type="entry name" value="Homing endonucleases"/>
    <property type="match status" value="1"/>
</dbReference>
<name>A0A0R8S161_PRACR</name>